<gene>
    <name evidence="1" type="ORF">BRUM_0424</name>
</gene>
<dbReference type="AlphaFoldDB" id="A0A087D556"/>
<proteinExistence type="predicted"/>
<sequence length="241" mass="26235">MNARLDEIAAWRPAPSGGLESAANEYGSPTVIHRTPSRLVEECEIAFDAGLLLAALSLVVTIPDVCAKAVGMKYTDWCVKYLDLPNTGEKMNAERKDEKSQDEISDELDGITARGAFTASDLYQLRCAVVHAGSSVIEGKGKDYSPYKVIGVCVQGDECGIVASYGHTGVGAENLKACAYDCVIKLEGLISRMAKGVVSFLEEDPERDCERGIKTGIDRRGVTDFRPLSRISYTLKKWLDF</sequence>
<dbReference type="EMBL" id="JGZL01000003">
    <property type="protein sequence ID" value="KFI90656.1"/>
    <property type="molecule type" value="Genomic_DNA"/>
</dbReference>
<evidence type="ECO:0000313" key="1">
    <source>
        <dbReference type="EMBL" id="KFI90656.1"/>
    </source>
</evidence>
<protein>
    <submittedName>
        <fullName evidence="1">Uncharacterized protein</fullName>
    </submittedName>
</protein>
<dbReference type="RefSeq" id="WP_034884781.1">
    <property type="nucleotide sequence ID" value="NZ_JGZL01000003.1"/>
</dbReference>
<reference evidence="1 2" key="1">
    <citation type="submission" date="2014-03" db="EMBL/GenBank/DDBJ databases">
        <title>Genomics of Bifidobacteria.</title>
        <authorList>
            <person name="Ventura M."/>
            <person name="Milani C."/>
            <person name="Lugli G.A."/>
        </authorList>
    </citation>
    <scope>NUCLEOTIDE SEQUENCE [LARGE SCALE GENOMIC DNA]</scope>
    <source>
        <strain evidence="1 2">LMG 21811</strain>
    </source>
</reference>
<dbReference type="Proteomes" id="UP000029078">
    <property type="component" value="Unassembled WGS sequence"/>
</dbReference>
<name>A0A087D556_BIFRU</name>
<evidence type="ECO:0000313" key="2">
    <source>
        <dbReference type="Proteomes" id="UP000029078"/>
    </source>
</evidence>
<comment type="caution">
    <text evidence="1">The sequence shown here is derived from an EMBL/GenBank/DDBJ whole genome shotgun (WGS) entry which is preliminary data.</text>
</comment>
<organism evidence="1 2">
    <name type="scientific">Bifidobacterium ruminantium</name>
    <dbReference type="NCBI Taxonomy" id="78346"/>
    <lineage>
        <taxon>Bacteria</taxon>
        <taxon>Bacillati</taxon>
        <taxon>Actinomycetota</taxon>
        <taxon>Actinomycetes</taxon>
        <taxon>Bifidobacteriales</taxon>
        <taxon>Bifidobacteriaceae</taxon>
        <taxon>Bifidobacterium</taxon>
    </lineage>
</organism>
<dbReference type="eggNOG" id="ENOG5030M2C">
    <property type="taxonomic scope" value="Bacteria"/>
</dbReference>
<accession>A0A087D556</accession>
<keyword evidence="2" id="KW-1185">Reference proteome</keyword>